<accession>A0ABY5RAI1</accession>
<organism evidence="2 3">
    <name type="scientific">Mesorhizobium onobrychidis</name>
    <dbReference type="NCBI Taxonomy" id="2775404"/>
    <lineage>
        <taxon>Bacteria</taxon>
        <taxon>Pseudomonadati</taxon>
        <taxon>Pseudomonadota</taxon>
        <taxon>Alphaproteobacteria</taxon>
        <taxon>Hyphomicrobiales</taxon>
        <taxon>Phyllobacteriaceae</taxon>
        <taxon>Mesorhizobium</taxon>
    </lineage>
</organism>
<evidence type="ECO:0000256" key="1">
    <source>
        <dbReference type="SAM" id="MobiDB-lite"/>
    </source>
</evidence>
<feature type="region of interest" description="Disordered" evidence="1">
    <location>
        <begin position="24"/>
        <end position="84"/>
    </location>
</feature>
<evidence type="ECO:0000313" key="2">
    <source>
        <dbReference type="EMBL" id="UVC19272.1"/>
    </source>
</evidence>
<feature type="compositionally biased region" description="Basic and acidic residues" evidence="1">
    <location>
        <begin position="73"/>
        <end position="84"/>
    </location>
</feature>
<dbReference type="Proteomes" id="UP001058098">
    <property type="component" value="Chromosome"/>
</dbReference>
<name>A0ABY5RAI1_9HYPH</name>
<dbReference type="RefSeq" id="WP_258118781.1">
    <property type="nucleotide sequence ID" value="NZ_CP062229.1"/>
</dbReference>
<proteinExistence type="predicted"/>
<keyword evidence="3" id="KW-1185">Reference proteome</keyword>
<evidence type="ECO:0000313" key="3">
    <source>
        <dbReference type="Proteomes" id="UP001058098"/>
    </source>
</evidence>
<gene>
    <name evidence="2" type="ORF">IHQ72_28305</name>
</gene>
<dbReference type="EMBL" id="CP062229">
    <property type="protein sequence ID" value="UVC19272.1"/>
    <property type="molecule type" value="Genomic_DNA"/>
</dbReference>
<reference evidence="2" key="1">
    <citation type="submission" date="2020-09" db="EMBL/GenBank/DDBJ databases">
        <title>Rhizobia associated with sainfoin plants.</title>
        <authorList>
            <person name="Asharfi S."/>
            <person name="Kuzmanovic N."/>
            <person name="Bunk B."/>
            <person name="Sproeer C."/>
            <person name="Becker M."/>
            <person name="Thuenen T."/>
        </authorList>
    </citation>
    <scope>NUCLEOTIDE SEQUENCE</scope>
    <source>
        <strain evidence="2">OM4</strain>
    </source>
</reference>
<protein>
    <submittedName>
        <fullName evidence="2">Uncharacterized protein</fullName>
    </submittedName>
</protein>
<sequence length="84" mass="8930">MSTINPDYFSKAKVILQEASTAIPSSRSLRSYGANSRKADMFPAGTIAASSNRGGNQDKKDKPQQSSQAAGKDPNRGKDNPNSN</sequence>